<evidence type="ECO:0000256" key="1">
    <source>
        <dbReference type="SAM" id="MobiDB-lite"/>
    </source>
</evidence>
<dbReference type="AlphaFoldDB" id="A0A5A7UMF0"/>
<accession>A0A5A7UMF0</accession>
<dbReference type="Proteomes" id="UP000321393">
    <property type="component" value="Unassembled WGS sequence"/>
</dbReference>
<evidence type="ECO:0000313" key="3">
    <source>
        <dbReference type="EMBL" id="TYK08928.1"/>
    </source>
</evidence>
<evidence type="ECO:0000313" key="4">
    <source>
        <dbReference type="Proteomes" id="UP000321393"/>
    </source>
</evidence>
<feature type="compositionally biased region" description="Polar residues" evidence="1">
    <location>
        <begin position="1"/>
        <end position="13"/>
    </location>
</feature>
<comment type="caution">
    <text evidence="2">The sequence shown here is derived from an EMBL/GenBank/DDBJ whole genome shotgun (WGS) entry which is preliminary data.</text>
</comment>
<dbReference type="EMBL" id="SSTD01012116">
    <property type="protein sequence ID" value="TYK08928.1"/>
    <property type="molecule type" value="Genomic_DNA"/>
</dbReference>
<protein>
    <submittedName>
        <fullName evidence="2">Uncharacterized protein</fullName>
    </submittedName>
</protein>
<feature type="region of interest" description="Disordered" evidence="1">
    <location>
        <begin position="1"/>
        <end position="62"/>
    </location>
</feature>
<name>A0A5A7UMF0_CUCMM</name>
<reference evidence="4 5" key="1">
    <citation type="submission" date="2019-08" db="EMBL/GenBank/DDBJ databases">
        <title>Draft genome sequences of two oriental melons (Cucumis melo L. var makuwa).</title>
        <authorList>
            <person name="Kwon S.-Y."/>
        </authorList>
    </citation>
    <scope>NUCLEOTIDE SEQUENCE [LARGE SCALE GENOMIC DNA]</scope>
    <source>
        <strain evidence="5">cv. Chang Bougi</strain>
        <strain evidence="4">cv. SW 3</strain>
        <tissue evidence="2">Leaf</tissue>
    </source>
</reference>
<proteinExistence type="predicted"/>
<dbReference type="Proteomes" id="UP000321947">
    <property type="component" value="Unassembled WGS sequence"/>
</dbReference>
<evidence type="ECO:0000313" key="2">
    <source>
        <dbReference type="EMBL" id="KAA0055446.1"/>
    </source>
</evidence>
<dbReference type="EMBL" id="SSTE01008534">
    <property type="protein sequence ID" value="KAA0055446.1"/>
    <property type="molecule type" value="Genomic_DNA"/>
</dbReference>
<evidence type="ECO:0000313" key="5">
    <source>
        <dbReference type="Proteomes" id="UP000321947"/>
    </source>
</evidence>
<sequence>MVNTRKGNYQAHSSKAVAEVSNTRTNMHGIRMRCQRFKSTPSQRPYRLSSEKSQVNPPDIPNLSMHDENIAIRMLKLNQLPLSLICLKWIPMNEMMFL</sequence>
<gene>
    <name evidence="3" type="ORF">E5676_scaffold314G00160</name>
    <name evidence="2" type="ORF">E6C27_scaffold221G00160</name>
</gene>
<organism evidence="2 4">
    <name type="scientific">Cucumis melo var. makuwa</name>
    <name type="common">Oriental melon</name>
    <dbReference type="NCBI Taxonomy" id="1194695"/>
    <lineage>
        <taxon>Eukaryota</taxon>
        <taxon>Viridiplantae</taxon>
        <taxon>Streptophyta</taxon>
        <taxon>Embryophyta</taxon>
        <taxon>Tracheophyta</taxon>
        <taxon>Spermatophyta</taxon>
        <taxon>Magnoliopsida</taxon>
        <taxon>eudicotyledons</taxon>
        <taxon>Gunneridae</taxon>
        <taxon>Pentapetalae</taxon>
        <taxon>rosids</taxon>
        <taxon>fabids</taxon>
        <taxon>Cucurbitales</taxon>
        <taxon>Cucurbitaceae</taxon>
        <taxon>Benincaseae</taxon>
        <taxon>Cucumis</taxon>
    </lineage>
</organism>